<dbReference type="Proteomes" id="UP000285159">
    <property type="component" value="Unassembled WGS sequence"/>
</dbReference>
<accession>A0A412N2B1</accession>
<gene>
    <name evidence="1" type="ORF">DWX38_10045</name>
</gene>
<dbReference type="EMBL" id="QRWP01000008">
    <property type="protein sequence ID" value="RGT32201.1"/>
    <property type="molecule type" value="Genomic_DNA"/>
</dbReference>
<name>A0A412N2B1_9BACE</name>
<comment type="caution">
    <text evidence="1">The sequence shown here is derived from an EMBL/GenBank/DDBJ whole genome shotgun (WGS) entry which is preliminary data.</text>
</comment>
<organism evidence="1 2">
    <name type="scientific">Bacteroides clarus</name>
    <dbReference type="NCBI Taxonomy" id="626929"/>
    <lineage>
        <taxon>Bacteria</taxon>
        <taxon>Pseudomonadati</taxon>
        <taxon>Bacteroidota</taxon>
        <taxon>Bacteroidia</taxon>
        <taxon>Bacteroidales</taxon>
        <taxon>Bacteroidaceae</taxon>
        <taxon>Bacteroides</taxon>
    </lineage>
</organism>
<sequence>MANPLSKRAQRYSHTLTRFYGLRFEKGFILINVWLCYKGTAKVGISYQTIKKSGDFLFLQYLYWAFNIPTYRRYLFLPYICRHNHNLYVRLSEKYISICKYISCNKYQYNAADTRNCMFRYMGLDIQKKHRL</sequence>
<proteinExistence type="predicted"/>
<reference evidence="1 2" key="1">
    <citation type="submission" date="2018-08" db="EMBL/GenBank/DDBJ databases">
        <title>A genome reference for cultivated species of the human gut microbiota.</title>
        <authorList>
            <person name="Zou Y."/>
            <person name="Xue W."/>
            <person name="Luo G."/>
        </authorList>
    </citation>
    <scope>NUCLEOTIDE SEQUENCE [LARGE SCALE GENOMIC DNA]</scope>
    <source>
        <strain evidence="1 2">AF19-1AC</strain>
    </source>
</reference>
<evidence type="ECO:0000313" key="1">
    <source>
        <dbReference type="EMBL" id="RGT32201.1"/>
    </source>
</evidence>
<dbReference type="AlphaFoldDB" id="A0A412N2B1"/>
<protein>
    <submittedName>
        <fullName evidence="1">Uncharacterized protein</fullName>
    </submittedName>
</protein>
<evidence type="ECO:0000313" key="2">
    <source>
        <dbReference type="Proteomes" id="UP000285159"/>
    </source>
</evidence>